<reference evidence="2" key="2">
    <citation type="submission" date="2020-11" db="EMBL/GenBank/DDBJ databases">
        <authorList>
            <person name="McCartney M.A."/>
            <person name="Auch B."/>
            <person name="Kono T."/>
            <person name="Mallez S."/>
            <person name="Becker A."/>
            <person name="Gohl D.M."/>
            <person name="Silverstein K.A.T."/>
            <person name="Koren S."/>
            <person name="Bechman K.B."/>
            <person name="Herman A."/>
            <person name="Abrahante J.E."/>
            <person name="Garbe J."/>
        </authorList>
    </citation>
    <scope>NUCLEOTIDE SEQUENCE</scope>
    <source>
        <strain evidence="2">Duluth1</strain>
        <tissue evidence="2">Whole animal</tissue>
    </source>
</reference>
<sequence>MKMTVMKQERMRCLHVHYTSQQHPSTGNAHLDVNDQDPDRIKTLIEKTVKTYADPSVNTNKENGFLPKDGDKSNRGTSITSKIGIDC</sequence>
<protein>
    <submittedName>
        <fullName evidence="2">Uncharacterized protein</fullName>
    </submittedName>
</protein>
<reference evidence="2" key="1">
    <citation type="journal article" date="2019" name="bioRxiv">
        <title>The Genome of the Zebra Mussel, Dreissena polymorpha: A Resource for Invasive Species Research.</title>
        <authorList>
            <person name="McCartney M.A."/>
            <person name="Auch B."/>
            <person name="Kono T."/>
            <person name="Mallez S."/>
            <person name="Zhang Y."/>
            <person name="Obille A."/>
            <person name="Becker A."/>
            <person name="Abrahante J.E."/>
            <person name="Garbe J."/>
            <person name="Badalamenti J.P."/>
            <person name="Herman A."/>
            <person name="Mangelson H."/>
            <person name="Liachko I."/>
            <person name="Sullivan S."/>
            <person name="Sone E.D."/>
            <person name="Koren S."/>
            <person name="Silverstein K.A.T."/>
            <person name="Beckman K.B."/>
            <person name="Gohl D.M."/>
        </authorList>
    </citation>
    <scope>NUCLEOTIDE SEQUENCE</scope>
    <source>
        <strain evidence="2">Duluth1</strain>
        <tissue evidence="2">Whole animal</tissue>
    </source>
</reference>
<dbReference type="AlphaFoldDB" id="A0A9D4CIZ1"/>
<gene>
    <name evidence="2" type="ORF">DPMN_050890</name>
</gene>
<dbReference type="Proteomes" id="UP000828390">
    <property type="component" value="Unassembled WGS sequence"/>
</dbReference>
<accession>A0A9D4CIZ1</accession>
<keyword evidence="3" id="KW-1185">Reference proteome</keyword>
<evidence type="ECO:0000256" key="1">
    <source>
        <dbReference type="SAM" id="MobiDB-lite"/>
    </source>
</evidence>
<evidence type="ECO:0000313" key="2">
    <source>
        <dbReference type="EMBL" id="KAH3725061.1"/>
    </source>
</evidence>
<evidence type="ECO:0000313" key="3">
    <source>
        <dbReference type="Proteomes" id="UP000828390"/>
    </source>
</evidence>
<name>A0A9D4CIZ1_DREPO</name>
<comment type="caution">
    <text evidence="2">The sequence shown here is derived from an EMBL/GenBank/DDBJ whole genome shotgun (WGS) entry which is preliminary data.</text>
</comment>
<feature type="region of interest" description="Disordered" evidence="1">
    <location>
        <begin position="55"/>
        <end position="87"/>
    </location>
</feature>
<organism evidence="2 3">
    <name type="scientific">Dreissena polymorpha</name>
    <name type="common">Zebra mussel</name>
    <name type="synonym">Mytilus polymorpha</name>
    <dbReference type="NCBI Taxonomy" id="45954"/>
    <lineage>
        <taxon>Eukaryota</taxon>
        <taxon>Metazoa</taxon>
        <taxon>Spiralia</taxon>
        <taxon>Lophotrochozoa</taxon>
        <taxon>Mollusca</taxon>
        <taxon>Bivalvia</taxon>
        <taxon>Autobranchia</taxon>
        <taxon>Heteroconchia</taxon>
        <taxon>Euheterodonta</taxon>
        <taxon>Imparidentia</taxon>
        <taxon>Neoheterodontei</taxon>
        <taxon>Myida</taxon>
        <taxon>Dreissenoidea</taxon>
        <taxon>Dreissenidae</taxon>
        <taxon>Dreissena</taxon>
    </lineage>
</organism>
<dbReference type="EMBL" id="JAIWYP010000012">
    <property type="protein sequence ID" value="KAH3725061.1"/>
    <property type="molecule type" value="Genomic_DNA"/>
</dbReference>
<proteinExistence type="predicted"/>